<gene>
    <name evidence="2" type="ORF">LSH36_318g03028</name>
</gene>
<organism evidence="2 3">
    <name type="scientific">Paralvinella palmiformis</name>
    <dbReference type="NCBI Taxonomy" id="53620"/>
    <lineage>
        <taxon>Eukaryota</taxon>
        <taxon>Metazoa</taxon>
        <taxon>Spiralia</taxon>
        <taxon>Lophotrochozoa</taxon>
        <taxon>Annelida</taxon>
        <taxon>Polychaeta</taxon>
        <taxon>Sedentaria</taxon>
        <taxon>Canalipalpata</taxon>
        <taxon>Terebellida</taxon>
        <taxon>Terebelliformia</taxon>
        <taxon>Alvinellidae</taxon>
        <taxon>Paralvinella</taxon>
    </lineage>
</organism>
<evidence type="ECO:0000313" key="3">
    <source>
        <dbReference type="Proteomes" id="UP001208570"/>
    </source>
</evidence>
<feature type="region of interest" description="Disordered" evidence="1">
    <location>
        <begin position="355"/>
        <end position="427"/>
    </location>
</feature>
<evidence type="ECO:0000256" key="1">
    <source>
        <dbReference type="SAM" id="MobiDB-lite"/>
    </source>
</evidence>
<accession>A0AAD9JHK4</accession>
<dbReference type="PANTHER" id="PTHR10656:SF70">
    <property type="entry name" value="PROTEIN MAB-21-RELATED"/>
    <property type="match status" value="1"/>
</dbReference>
<feature type="compositionally biased region" description="Polar residues" evidence="1">
    <location>
        <begin position="370"/>
        <end position="387"/>
    </location>
</feature>
<dbReference type="EMBL" id="JAODUP010000318">
    <property type="protein sequence ID" value="KAK2152788.1"/>
    <property type="molecule type" value="Genomic_DNA"/>
</dbReference>
<dbReference type="PANTHER" id="PTHR10656">
    <property type="entry name" value="CELL FATE DETERMINING PROTEIN MAB21-RELATED"/>
    <property type="match status" value="1"/>
</dbReference>
<sequence>MDFCFQILNGSGYVHPIELANSTNTLNPILEGLLINRGGLKKLGAYLNHLDDSQRTCDRSDGTRVETIQSGIERIVERLTTKIARKESMFRGKIQHMGSYYDGLKVGAPDEFDFMFVLDQFSHENGLQSIALTNDPPGFAAMRILPENVPHEWPVTDYCLEHEQIIMINDAIVHRCRGERVKVLDPYQIQNKYRHVADEVMLNINLPPNWCHGGFNRPHFSGHRRHGPATLFQFVYKDGQGEIKVTIDMTLAIRLRMGVDLSITEMSLLRRFPLGNQHFEMLLQHLQTDPGMHVIPLYSKFLIQAGHASKKYNWKVSGSCSEKIVFQSLSNLSLMKKLIRVLKILRDKHLTYYRRKTERKSNKHRRRTCAKTTSHSASRQGTSSSVSEGVCQSVPASDGGEDEEDDTTDLTEVEDKNEEEATLRYRNEAPSYQKNDIGFDVIDPKPGSGEYWGARHYISSVEIKTLVLSMLLGELKLANYDGRPIDYTAEADDETLALLTVVSISFFNYLFIDRSQMKYLYFDTALCSLLSDMKTENARRALHNIIEELLKNSKS</sequence>
<feature type="compositionally biased region" description="Basic residues" evidence="1">
    <location>
        <begin position="355"/>
        <end position="369"/>
    </location>
</feature>
<keyword evidence="3" id="KW-1185">Reference proteome</keyword>
<reference evidence="2" key="1">
    <citation type="journal article" date="2023" name="Mol. Biol. Evol.">
        <title>Third-Generation Sequencing Reveals the Adaptive Role of the Epigenome in Three Deep-Sea Polychaetes.</title>
        <authorList>
            <person name="Perez M."/>
            <person name="Aroh O."/>
            <person name="Sun Y."/>
            <person name="Lan Y."/>
            <person name="Juniper S.K."/>
            <person name="Young C.R."/>
            <person name="Angers B."/>
            <person name="Qian P.Y."/>
        </authorList>
    </citation>
    <scope>NUCLEOTIDE SEQUENCE</scope>
    <source>
        <strain evidence="2">P08H-3</strain>
    </source>
</reference>
<evidence type="ECO:0000313" key="2">
    <source>
        <dbReference type="EMBL" id="KAK2152788.1"/>
    </source>
</evidence>
<proteinExistence type="predicted"/>
<dbReference type="Gene3D" id="3.30.460.90">
    <property type="match status" value="1"/>
</dbReference>
<comment type="caution">
    <text evidence="2">The sequence shown here is derived from an EMBL/GenBank/DDBJ whole genome shotgun (WGS) entry which is preliminary data.</text>
</comment>
<protein>
    <submittedName>
        <fullName evidence="2">Uncharacterized protein</fullName>
    </submittedName>
</protein>
<dbReference type="AlphaFoldDB" id="A0AAD9JHK4"/>
<name>A0AAD9JHK4_9ANNE</name>
<dbReference type="Proteomes" id="UP001208570">
    <property type="component" value="Unassembled WGS sequence"/>
</dbReference>
<feature type="compositionally biased region" description="Acidic residues" evidence="1">
    <location>
        <begin position="399"/>
        <end position="418"/>
    </location>
</feature>